<feature type="domain" description="CHAT" evidence="1">
    <location>
        <begin position="696"/>
        <end position="956"/>
    </location>
</feature>
<dbReference type="EMBL" id="JBBUTG010000003">
    <property type="protein sequence ID" value="MEK8030719.1"/>
    <property type="molecule type" value="Genomic_DNA"/>
</dbReference>
<name>A0ABU9BNQ5_9BURK</name>
<gene>
    <name evidence="2" type="ORF">AACH06_07765</name>
</gene>
<dbReference type="RefSeq" id="WP_341425078.1">
    <property type="nucleotide sequence ID" value="NZ_JBBUTG010000003.1"/>
</dbReference>
<dbReference type="PANTHER" id="PTHR10098:SF108">
    <property type="entry name" value="TETRATRICOPEPTIDE REPEAT PROTEIN 28"/>
    <property type="match status" value="1"/>
</dbReference>
<dbReference type="Gene3D" id="1.25.40.10">
    <property type="entry name" value="Tetratricopeptide repeat domain"/>
    <property type="match status" value="2"/>
</dbReference>
<accession>A0ABU9BNQ5</accession>
<dbReference type="SUPFAM" id="SSF48452">
    <property type="entry name" value="TPR-like"/>
    <property type="match status" value="2"/>
</dbReference>
<dbReference type="Proteomes" id="UP001371218">
    <property type="component" value="Unassembled WGS sequence"/>
</dbReference>
<dbReference type="Pfam" id="PF12770">
    <property type="entry name" value="CHAT"/>
    <property type="match status" value="1"/>
</dbReference>
<dbReference type="InterPro" id="IPR024983">
    <property type="entry name" value="CHAT_dom"/>
</dbReference>
<evidence type="ECO:0000259" key="1">
    <source>
        <dbReference type="Pfam" id="PF12770"/>
    </source>
</evidence>
<protein>
    <submittedName>
        <fullName evidence="2">CHAT domain-containing protein</fullName>
    </submittedName>
</protein>
<dbReference type="PANTHER" id="PTHR10098">
    <property type="entry name" value="RAPSYN-RELATED"/>
    <property type="match status" value="1"/>
</dbReference>
<reference evidence="2 3" key="1">
    <citation type="submission" date="2024-04" db="EMBL/GenBank/DDBJ databases">
        <title>Novel species of the genus Ideonella isolated from streams.</title>
        <authorList>
            <person name="Lu H."/>
        </authorList>
    </citation>
    <scope>NUCLEOTIDE SEQUENCE [LARGE SCALE GENOMIC DNA]</scope>
    <source>
        <strain evidence="2 3">DXS29W</strain>
    </source>
</reference>
<evidence type="ECO:0000313" key="3">
    <source>
        <dbReference type="Proteomes" id="UP001371218"/>
    </source>
</evidence>
<sequence>MTGEATLADGAAPHPALVEQWLDEGLATPPMLDVATAWALKDACYAAWNTEPRRAAQAAQLLAVGAAALPADTAADDRREIGALAAWTGGIAAITRGQMAEAVAAFDAAAEALGALGQPGPAAQTQVPKIMALAMLGRNAEAVACAESTQAAFVAQGDVRAASKVSLNLGSLHLRHDEYGRAAVHYRDAVRLFARVGDREHSVMADIGLADALTALGDLDEAERIYARARVRAAAHALPVLQAMVDESMAILDLSRGRFGEALAGFERSRAGYERLDMPQHLAIAEKQLADAYLELHLLPEADALFGLALQKFEALDMPNDLAWTLAQQGRAWALLGRSEEAAARFDAALALFTAQDNQTGRAAVMLARAELALATTDTGGALRALRALEWAGAAKQAYQTSVSGDGAMRAALVHAQSLALTQQPEAARDAFSAALTQAREGRRLAAEVRALAGLAAARQALGEHLQAREGFLAAVALFEELRQALPGDDVRSAFLADHLQPYRELLRYALQDHEAHPTPAQATEVLRAADRFRARTLSERLAGGRERTRDDDDTAAALRARVSWLARRAHGLEDDDDTPSATLLDELHDSEQRLLEHVRRQRLTSDVAGTLSTPAPSPPAQVGEDEALVEYVVLEDELLACVLQHGEVTVHRRLARWGDVTQAVQAVQFQLDALAHGAQAIGAHLATLTRRCEARLGQLHALVWARLNDALPGARRVLLVAPAPLSSVPFSALVAAANPPGTPPPVEFAWAPSAASMQARRMGDRLPPKPRMLVLGESSRLPHAAVEARTVAAIFDGAALRLDAEARVSVLTDEASRADLLHLACHAQFRADSPGFSALHLHDGALTAEQVETLSLRATVVVLSACETAGRDSVSGTRRGDEWVGLVRAFLLAGAGRVVASLWPVDDQVTCSFMALFYRALAAGQTAGEALRTAQQALRQQHPHPFHWAAFALYGGF</sequence>
<dbReference type="SMART" id="SM00028">
    <property type="entry name" value="TPR"/>
    <property type="match status" value="5"/>
</dbReference>
<dbReference type="InterPro" id="IPR019734">
    <property type="entry name" value="TPR_rpt"/>
</dbReference>
<dbReference type="InterPro" id="IPR011990">
    <property type="entry name" value="TPR-like_helical_dom_sf"/>
</dbReference>
<comment type="caution">
    <text evidence="2">The sequence shown here is derived from an EMBL/GenBank/DDBJ whole genome shotgun (WGS) entry which is preliminary data.</text>
</comment>
<keyword evidence="3" id="KW-1185">Reference proteome</keyword>
<evidence type="ECO:0000313" key="2">
    <source>
        <dbReference type="EMBL" id="MEK8030719.1"/>
    </source>
</evidence>
<proteinExistence type="predicted"/>
<organism evidence="2 3">
    <name type="scientific">Ideonella lacteola</name>
    <dbReference type="NCBI Taxonomy" id="2984193"/>
    <lineage>
        <taxon>Bacteria</taxon>
        <taxon>Pseudomonadati</taxon>
        <taxon>Pseudomonadota</taxon>
        <taxon>Betaproteobacteria</taxon>
        <taxon>Burkholderiales</taxon>
        <taxon>Sphaerotilaceae</taxon>
        <taxon>Ideonella</taxon>
    </lineage>
</organism>